<comment type="similarity">
    <text evidence="2">Belongs to the periplasmic pilus chaperone family.</text>
</comment>
<dbReference type="InterPro" id="IPR016148">
    <property type="entry name" value="Pili_assmbl_chaperone_C"/>
</dbReference>
<sequence length="226" mass="25379">MKKYISFLLASSLTLAPVLVMADVQIGSTRVIYNSSANEAALPIKNTDAANIYLVQSWVEPNAGSKPSFIIIPPLFRLEGNEEHSLRIIKTRDDLPKDRESQFWLDIKSIPSTDNKTTKDSLQLIVKSRLKLFYRPENLAGSPDEAYKKIIFNADGSEIKVTNPTGFYITFYKFKVNDRDIKEATMVAPKSSVTFSLPKDEDNTRIVTWQAITDSGSPTTVEKKIL</sequence>
<dbReference type="PANTHER" id="PTHR30251:SF11">
    <property type="entry name" value="CHAPERONE PROTEIN FIMC-RELATED"/>
    <property type="match status" value="1"/>
</dbReference>
<evidence type="ECO:0000256" key="4">
    <source>
        <dbReference type="ARBA" id="ARBA00022729"/>
    </source>
</evidence>
<dbReference type="Pfam" id="PF02753">
    <property type="entry name" value="PapD_C"/>
    <property type="match status" value="1"/>
</dbReference>
<feature type="signal peptide" evidence="7">
    <location>
        <begin position="1"/>
        <end position="22"/>
    </location>
</feature>
<reference evidence="11" key="1">
    <citation type="submission" date="2014-05" db="EMBL/GenBank/DDBJ databases">
        <title>ATOL: Assembling a taxonomically balanced genome-scale reconstruction of the evolutionary history of the Enterobacteriaceae.</title>
        <authorList>
            <person name="Plunkett G. III"/>
            <person name="Neeno-Eckwall E.C."/>
            <person name="Glasner J.D."/>
            <person name="Perna N.T."/>
        </authorList>
    </citation>
    <scope>NUCLEOTIDE SEQUENCE [LARGE SCALE GENOMIC DNA]</scope>
    <source>
        <strain evidence="11">ATCC 13337</strain>
    </source>
</reference>
<dbReference type="InterPro" id="IPR036316">
    <property type="entry name" value="Pili_assmbl_chap_C_dom_sf"/>
</dbReference>
<evidence type="ECO:0000256" key="1">
    <source>
        <dbReference type="ARBA" id="ARBA00004418"/>
    </source>
</evidence>
<dbReference type="EMBL" id="JMPK01000023">
    <property type="protein sequence ID" value="KFC88800.1"/>
    <property type="molecule type" value="Genomic_DNA"/>
</dbReference>
<evidence type="ECO:0000256" key="2">
    <source>
        <dbReference type="ARBA" id="ARBA00007399"/>
    </source>
</evidence>
<evidence type="ECO:0000256" key="6">
    <source>
        <dbReference type="ARBA" id="ARBA00023186"/>
    </source>
</evidence>
<dbReference type="InterPro" id="IPR001829">
    <property type="entry name" value="Pili_assmbl_chaperone_bac"/>
</dbReference>
<evidence type="ECO:0000259" key="8">
    <source>
        <dbReference type="Pfam" id="PF00345"/>
    </source>
</evidence>
<feature type="domain" description="Pili assembly chaperone C-terminal" evidence="9">
    <location>
        <begin position="161"/>
        <end position="218"/>
    </location>
</feature>
<keyword evidence="5" id="KW-0574">Periplasm</keyword>
<comment type="caution">
    <text evidence="10">The sequence shown here is derived from an EMBL/GenBank/DDBJ whole genome shotgun (WGS) entry which is preliminary data.</text>
</comment>
<keyword evidence="6" id="KW-0143">Chaperone</keyword>
<evidence type="ECO:0000256" key="3">
    <source>
        <dbReference type="ARBA" id="ARBA00022558"/>
    </source>
</evidence>
<dbReference type="Gene3D" id="2.60.40.10">
    <property type="entry name" value="Immunoglobulins"/>
    <property type="match status" value="2"/>
</dbReference>
<organism evidence="10 11">
    <name type="scientific">Hafnia alvei ATCC 13337</name>
    <dbReference type="NCBI Taxonomy" id="910996"/>
    <lineage>
        <taxon>Bacteria</taxon>
        <taxon>Pseudomonadati</taxon>
        <taxon>Pseudomonadota</taxon>
        <taxon>Gammaproteobacteria</taxon>
        <taxon>Enterobacterales</taxon>
        <taxon>Hafniaceae</taxon>
        <taxon>Hafnia</taxon>
    </lineage>
</organism>
<feature type="domain" description="Pili assembly chaperone N-terminal" evidence="8">
    <location>
        <begin position="24"/>
        <end position="139"/>
    </location>
</feature>
<dbReference type="PRINTS" id="PR00969">
    <property type="entry name" value="CHAPERONPILI"/>
</dbReference>
<dbReference type="GeneID" id="56890184"/>
<dbReference type="RefSeq" id="WP_043490586.1">
    <property type="nucleotide sequence ID" value="NZ_JMPK01000023.1"/>
</dbReference>
<protein>
    <submittedName>
        <fullName evidence="10">LpfB family chaperone</fullName>
    </submittedName>
</protein>
<comment type="subcellular location">
    <subcellularLocation>
        <location evidence="1">Periplasm</location>
    </subcellularLocation>
</comment>
<dbReference type="Pfam" id="PF00345">
    <property type="entry name" value="PapD_N"/>
    <property type="match status" value="1"/>
</dbReference>
<dbReference type="InterPro" id="IPR050643">
    <property type="entry name" value="Periplasmic_pilus_chap"/>
</dbReference>
<dbReference type="InterPro" id="IPR008962">
    <property type="entry name" value="PapD-like_sf"/>
</dbReference>
<evidence type="ECO:0000313" key="11">
    <source>
        <dbReference type="Proteomes" id="UP000028605"/>
    </source>
</evidence>
<evidence type="ECO:0000259" key="9">
    <source>
        <dbReference type="Pfam" id="PF02753"/>
    </source>
</evidence>
<dbReference type="InterPro" id="IPR013783">
    <property type="entry name" value="Ig-like_fold"/>
</dbReference>
<gene>
    <name evidence="10" type="ORF">GHAL_1157</name>
</gene>
<dbReference type="SUPFAM" id="SSF49354">
    <property type="entry name" value="PapD-like"/>
    <property type="match status" value="1"/>
</dbReference>
<name>A0ABD3ZJQ0_HAFAL</name>
<evidence type="ECO:0000256" key="7">
    <source>
        <dbReference type="SAM" id="SignalP"/>
    </source>
</evidence>
<dbReference type="Proteomes" id="UP000028605">
    <property type="component" value="Unassembled WGS sequence"/>
</dbReference>
<feature type="chain" id="PRO_5044875981" evidence="7">
    <location>
        <begin position="23"/>
        <end position="226"/>
    </location>
</feature>
<dbReference type="GO" id="GO:0042597">
    <property type="term" value="C:periplasmic space"/>
    <property type="evidence" value="ECO:0007669"/>
    <property type="project" value="UniProtKB-SubCell"/>
</dbReference>
<dbReference type="AlphaFoldDB" id="A0ABD3ZJQ0"/>
<dbReference type="FunFam" id="2.60.40.10:FF:000458">
    <property type="entry name" value="Molecular chaperone FimC"/>
    <property type="match status" value="1"/>
</dbReference>
<keyword evidence="4 7" id="KW-0732">Signal</keyword>
<evidence type="ECO:0000313" key="10">
    <source>
        <dbReference type="EMBL" id="KFC88800.1"/>
    </source>
</evidence>
<proteinExistence type="inferred from homology"/>
<accession>A0ABD3ZJQ0</accession>
<keyword evidence="3" id="KW-1029">Fimbrium biogenesis</keyword>
<dbReference type="InterPro" id="IPR016147">
    <property type="entry name" value="Pili_assmbl_chaperone_N"/>
</dbReference>
<dbReference type="SUPFAM" id="SSF49584">
    <property type="entry name" value="Periplasmic chaperone C-domain"/>
    <property type="match status" value="1"/>
</dbReference>
<dbReference type="PANTHER" id="PTHR30251">
    <property type="entry name" value="PILUS ASSEMBLY CHAPERONE"/>
    <property type="match status" value="1"/>
</dbReference>
<evidence type="ECO:0000256" key="5">
    <source>
        <dbReference type="ARBA" id="ARBA00022764"/>
    </source>
</evidence>